<evidence type="ECO:0000256" key="1">
    <source>
        <dbReference type="SAM" id="Phobius"/>
    </source>
</evidence>
<dbReference type="OrthoDB" id="330871at2157"/>
<feature type="transmembrane region" description="Helical" evidence="1">
    <location>
        <begin position="90"/>
        <end position="108"/>
    </location>
</feature>
<gene>
    <name evidence="2" type="ORF">GRX03_12820</name>
</gene>
<feature type="transmembrane region" description="Helical" evidence="1">
    <location>
        <begin position="12"/>
        <end position="29"/>
    </location>
</feature>
<feature type="transmembrane region" description="Helical" evidence="1">
    <location>
        <begin position="35"/>
        <end position="56"/>
    </location>
</feature>
<dbReference type="RefSeq" id="WP_159764620.1">
    <property type="nucleotide sequence ID" value="NZ_WUUT01000005.1"/>
</dbReference>
<keyword evidence="3" id="KW-1185">Reference proteome</keyword>
<keyword evidence="1" id="KW-0472">Membrane</keyword>
<feature type="transmembrane region" description="Helical" evidence="1">
    <location>
        <begin position="63"/>
        <end position="84"/>
    </location>
</feature>
<dbReference type="EMBL" id="WUUT01000005">
    <property type="protein sequence ID" value="MXR52485.1"/>
    <property type="molecule type" value="Genomic_DNA"/>
</dbReference>
<reference evidence="2 3" key="1">
    <citation type="submission" date="2019-12" db="EMBL/GenBank/DDBJ databases">
        <title>Isolation and characterization of three novel carbon monoxide-oxidizing members of Halobacteria from salione crusts and soils.</title>
        <authorList>
            <person name="Myers M.R."/>
            <person name="King G.M."/>
        </authorList>
    </citation>
    <scope>NUCLEOTIDE SEQUENCE [LARGE SCALE GENOMIC DNA]</scope>
    <source>
        <strain evidence="2 3">WSH3</strain>
    </source>
</reference>
<evidence type="ECO:0000313" key="3">
    <source>
        <dbReference type="Proteomes" id="UP000466535"/>
    </source>
</evidence>
<accession>A0A6B0T380</accession>
<proteinExistence type="predicted"/>
<dbReference type="Proteomes" id="UP000466535">
    <property type="component" value="Unassembled WGS sequence"/>
</dbReference>
<comment type="caution">
    <text evidence="2">The sequence shown here is derived from an EMBL/GenBank/DDBJ whole genome shotgun (WGS) entry which is preliminary data.</text>
</comment>
<keyword evidence="1" id="KW-0812">Transmembrane</keyword>
<keyword evidence="1" id="KW-1133">Transmembrane helix</keyword>
<feature type="transmembrane region" description="Helical" evidence="1">
    <location>
        <begin position="146"/>
        <end position="167"/>
    </location>
</feature>
<dbReference type="AlphaFoldDB" id="A0A6B0T380"/>
<protein>
    <submittedName>
        <fullName evidence="2">Uncharacterized protein</fullName>
    </submittedName>
</protein>
<feature type="transmembrane region" description="Helical" evidence="1">
    <location>
        <begin position="120"/>
        <end position="140"/>
    </location>
</feature>
<organism evidence="2 3">
    <name type="scientific">Halovenus carboxidivorans</name>
    <dbReference type="NCBI Taxonomy" id="2692199"/>
    <lineage>
        <taxon>Archaea</taxon>
        <taxon>Methanobacteriati</taxon>
        <taxon>Methanobacteriota</taxon>
        <taxon>Stenosarchaea group</taxon>
        <taxon>Halobacteria</taxon>
        <taxon>Halobacteriales</taxon>
        <taxon>Haloarculaceae</taxon>
        <taxon>Halovenus</taxon>
    </lineage>
</organism>
<name>A0A6B0T380_9EURY</name>
<evidence type="ECO:0000313" key="2">
    <source>
        <dbReference type="EMBL" id="MXR52485.1"/>
    </source>
</evidence>
<sequence length="170" mass="17573">MLERIRDLGPVVLVPAAWAATAASVLGALGSDGMLIAHAVMVMFITFFAVTGWSAMSDGAFRAWRLVMVVGIPVTLAGLAGFFVPEFDRLLFSVSLVGWMVLPAGGLAYTGREVAPARRLYFLTAGLSALGAVVATGGLLAGEQGVLLVGIAFVGVGQTVGIADASYRDR</sequence>